<protein>
    <submittedName>
        <fullName evidence="1">Uncharacterized protein</fullName>
    </submittedName>
</protein>
<gene>
    <name evidence="1" type="ORF">ABUH87_15265</name>
</gene>
<evidence type="ECO:0000313" key="1">
    <source>
        <dbReference type="EMBL" id="MEW9856498.1"/>
    </source>
</evidence>
<proteinExistence type="predicted"/>
<name>A0ABV3RFC8_9SPHN</name>
<evidence type="ECO:0000313" key="2">
    <source>
        <dbReference type="Proteomes" id="UP001556118"/>
    </source>
</evidence>
<organism evidence="1 2">
    <name type="scientific">Novosphingobium rhizovicinum</name>
    <dbReference type="NCBI Taxonomy" id="3228928"/>
    <lineage>
        <taxon>Bacteria</taxon>
        <taxon>Pseudomonadati</taxon>
        <taxon>Pseudomonadota</taxon>
        <taxon>Alphaproteobacteria</taxon>
        <taxon>Sphingomonadales</taxon>
        <taxon>Sphingomonadaceae</taxon>
        <taxon>Novosphingobium</taxon>
    </lineage>
</organism>
<dbReference type="Proteomes" id="UP001556118">
    <property type="component" value="Unassembled WGS sequence"/>
</dbReference>
<accession>A0ABV3RFC8</accession>
<sequence>MDVATTALAERIARALAGLDHSANAEGVEASASISVDETWHAYMEQADAVLRTMREPSEAMARAGDAGVWAAMIEAAIEESETL</sequence>
<reference evidence="1 2" key="1">
    <citation type="submission" date="2024-06" db="EMBL/GenBank/DDBJ databases">
        <title>Novosphingobium rhizovicinus M1R2S20.</title>
        <authorList>
            <person name="Sun J.-Q."/>
        </authorList>
    </citation>
    <scope>NUCLEOTIDE SEQUENCE [LARGE SCALE GENOMIC DNA]</scope>
    <source>
        <strain evidence="1 2">M1R2S20</strain>
    </source>
</reference>
<keyword evidence="2" id="KW-1185">Reference proteome</keyword>
<comment type="caution">
    <text evidence="1">The sequence shown here is derived from an EMBL/GenBank/DDBJ whole genome shotgun (WGS) entry which is preliminary data.</text>
</comment>
<dbReference type="EMBL" id="JBFNXR010000052">
    <property type="protein sequence ID" value="MEW9856498.1"/>
    <property type="molecule type" value="Genomic_DNA"/>
</dbReference>
<dbReference type="RefSeq" id="WP_367774953.1">
    <property type="nucleotide sequence ID" value="NZ_JBFNXR010000052.1"/>
</dbReference>